<accession>A0ABP6XC98</accession>
<dbReference type="NCBIfam" id="NF007739">
    <property type="entry name" value="PRK10419.1"/>
    <property type="match status" value="2"/>
</dbReference>
<reference evidence="7" key="1">
    <citation type="journal article" date="2019" name="Int. J. Syst. Evol. Microbiol.">
        <title>The Global Catalogue of Microorganisms (GCM) 10K type strain sequencing project: providing services to taxonomists for standard genome sequencing and annotation.</title>
        <authorList>
            <consortium name="The Broad Institute Genomics Platform"/>
            <consortium name="The Broad Institute Genome Sequencing Center for Infectious Disease"/>
            <person name="Wu L."/>
            <person name="Ma J."/>
        </authorList>
    </citation>
    <scope>NUCLEOTIDE SEQUENCE [LARGE SCALE GENOMIC DNA]</scope>
    <source>
        <strain evidence="7">JCM 16898</strain>
    </source>
</reference>
<dbReference type="Pfam" id="PF00005">
    <property type="entry name" value="ABC_tran"/>
    <property type="match status" value="2"/>
</dbReference>
<dbReference type="RefSeq" id="WP_344864927.1">
    <property type="nucleotide sequence ID" value="NZ_BAAAZN010000013.1"/>
</dbReference>
<name>A0ABP6XC98_9PSEU</name>
<dbReference type="PANTHER" id="PTHR43776">
    <property type="entry name" value="TRANSPORT ATP-BINDING PROTEIN"/>
    <property type="match status" value="1"/>
</dbReference>
<evidence type="ECO:0000256" key="2">
    <source>
        <dbReference type="ARBA" id="ARBA00022448"/>
    </source>
</evidence>
<dbReference type="PROSITE" id="PS00211">
    <property type="entry name" value="ABC_TRANSPORTER_1"/>
    <property type="match status" value="2"/>
</dbReference>
<evidence type="ECO:0000313" key="6">
    <source>
        <dbReference type="EMBL" id="GAA3564561.1"/>
    </source>
</evidence>
<evidence type="ECO:0000256" key="3">
    <source>
        <dbReference type="ARBA" id="ARBA00022741"/>
    </source>
</evidence>
<dbReference type="SUPFAM" id="SSF52540">
    <property type="entry name" value="P-loop containing nucleoside triphosphate hydrolases"/>
    <property type="match status" value="2"/>
</dbReference>
<evidence type="ECO:0000256" key="1">
    <source>
        <dbReference type="ARBA" id="ARBA00005417"/>
    </source>
</evidence>
<keyword evidence="7" id="KW-1185">Reference proteome</keyword>
<dbReference type="InterPro" id="IPR017871">
    <property type="entry name" value="ABC_transporter-like_CS"/>
</dbReference>
<dbReference type="Proteomes" id="UP001500689">
    <property type="component" value="Unassembled WGS sequence"/>
</dbReference>
<organism evidence="6 7">
    <name type="scientific">Amycolatopsis ultiminotia</name>
    <dbReference type="NCBI Taxonomy" id="543629"/>
    <lineage>
        <taxon>Bacteria</taxon>
        <taxon>Bacillati</taxon>
        <taxon>Actinomycetota</taxon>
        <taxon>Actinomycetes</taxon>
        <taxon>Pseudonocardiales</taxon>
        <taxon>Pseudonocardiaceae</taxon>
        <taxon>Amycolatopsis</taxon>
    </lineage>
</organism>
<proteinExistence type="inferred from homology"/>
<keyword evidence="4 6" id="KW-0067">ATP-binding</keyword>
<dbReference type="EMBL" id="BAAAZN010000013">
    <property type="protein sequence ID" value="GAA3564561.1"/>
    <property type="molecule type" value="Genomic_DNA"/>
</dbReference>
<dbReference type="InterPro" id="IPR013563">
    <property type="entry name" value="Oligopep_ABC_C"/>
</dbReference>
<keyword evidence="3" id="KW-0547">Nucleotide-binding</keyword>
<dbReference type="InterPro" id="IPR050319">
    <property type="entry name" value="ABC_transp_ATP-bind"/>
</dbReference>
<sequence length="560" mass="59782">MSAPDEQTGAEPLLAVRGLTVSYRTRGGSLPAVRGVDLDVHPGEVVAVVGESGSGKSTTAHAIIRLLAANGSLDAGTVRFGRRELTSLREKELRTVRGAQIGLVPQDPTVSLNPVTRIGDQVAEVLRVHQLANRRSALPAAIEILDRAGLPDAATRARQYPHELSGGMRQRALIAVAIAANPKLIIADEPTSALDVTVQRVILDHLQRLTEESGTAVLLVTHDLGVAADRADRIAVMSQGRIVETGPARDILGDPRHEYTQRLLASAPSLAVAHPRTAVEAAPAAEPPLVEVRNVVKEFRLPRVAGPARTLRAVDDLSFTLHRGRTLALVGESGSGKSTTARLVLRLADPTAGRISFDGEDVTTARGATVRQLRRRAQLVYQNPYASLDPRFSIGEVITEPLRVFGVGDRASRLDRARELLDRVALPSSVLERRPAELSGGQRQRIAIARALALSPDLVVCDEPVSALDVSVQAQVLELLSELQSGTGVAYLFISHDLAVVRQIAHEVAVMRHGRIVETGTAQDLFRSPGHEYTRELLAAIPGGRHSPPGASAEQQGVAG</sequence>
<dbReference type="Pfam" id="PF08352">
    <property type="entry name" value="oligo_HPY"/>
    <property type="match status" value="2"/>
</dbReference>
<feature type="domain" description="ABC transporter" evidence="5">
    <location>
        <begin position="16"/>
        <end position="264"/>
    </location>
</feature>
<comment type="caution">
    <text evidence="6">The sequence shown here is derived from an EMBL/GenBank/DDBJ whole genome shotgun (WGS) entry which is preliminary data.</text>
</comment>
<dbReference type="NCBIfam" id="NF008453">
    <property type="entry name" value="PRK11308.1"/>
    <property type="match status" value="2"/>
</dbReference>
<dbReference type="InterPro" id="IPR003439">
    <property type="entry name" value="ABC_transporter-like_ATP-bd"/>
</dbReference>
<gene>
    <name evidence="6" type="ORF">GCM10022222_55350</name>
</gene>
<evidence type="ECO:0000256" key="4">
    <source>
        <dbReference type="ARBA" id="ARBA00022840"/>
    </source>
</evidence>
<protein>
    <submittedName>
        <fullName evidence="6">ABC transporter ATP-binding protein</fullName>
    </submittedName>
</protein>
<dbReference type="CDD" id="cd03257">
    <property type="entry name" value="ABC_NikE_OppD_transporters"/>
    <property type="match status" value="2"/>
</dbReference>
<comment type="similarity">
    <text evidence="1">Belongs to the ABC transporter superfamily.</text>
</comment>
<evidence type="ECO:0000313" key="7">
    <source>
        <dbReference type="Proteomes" id="UP001500689"/>
    </source>
</evidence>
<dbReference type="Gene3D" id="3.40.50.300">
    <property type="entry name" value="P-loop containing nucleotide triphosphate hydrolases"/>
    <property type="match status" value="2"/>
</dbReference>
<dbReference type="GO" id="GO:0005524">
    <property type="term" value="F:ATP binding"/>
    <property type="evidence" value="ECO:0007669"/>
    <property type="project" value="UniProtKB-KW"/>
</dbReference>
<evidence type="ECO:0000259" key="5">
    <source>
        <dbReference type="PROSITE" id="PS50893"/>
    </source>
</evidence>
<keyword evidence="2" id="KW-0813">Transport</keyword>
<dbReference type="PANTHER" id="PTHR43776:SF7">
    <property type="entry name" value="D,D-DIPEPTIDE TRANSPORT ATP-BINDING PROTEIN DDPF-RELATED"/>
    <property type="match status" value="1"/>
</dbReference>
<dbReference type="SMART" id="SM00382">
    <property type="entry name" value="AAA"/>
    <property type="match status" value="2"/>
</dbReference>
<dbReference type="InterPro" id="IPR027417">
    <property type="entry name" value="P-loop_NTPase"/>
</dbReference>
<dbReference type="InterPro" id="IPR003593">
    <property type="entry name" value="AAA+_ATPase"/>
</dbReference>
<feature type="domain" description="ABC transporter" evidence="5">
    <location>
        <begin position="290"/>
        <end position="538"/>
    </location>
</feature>
<dbReference type="PROSITE" id="PS50893">
    <property type="entry name" value="ABC_TRANSPORTER_2"/>
    <property type="match status" value="2"/>
</dbReference>